<accession>A0A0D3J9D2</accession>
<dbReference type="EnsemblProtists" id="EOD20117">
    <property type="protein sequence ID" value="EOD20117"/>
    <property type="gene ID" value="EMIHUDRAFT_242396"/>
</dbReference>
<dbReference type="PaxDb" id="2903-EOD20117"/>
<keyword evidence="3" id="KW-1185">Reference proteome</keyword>
<dbReference type="KEGG" id="ehx:EMIHUDRAFT_242396"/>
<organism evidence="2 3">
    <name type="scientific">Emiliania huxleyi (strain CCMP1516)</name>
    <dbReference type="NCBI Taxonomy" id="280463"/>
    <lineage>
        <taxon>Eukaryota</taxon>
        <taxon>Haptista</taxon>
        <taxon>Haptophyta</taxon>
        <taxon>Prymnesiophyceae</taxon>
        <taxon>Isochrysidales</taxon>
        <taxon>Noelaerhabdaceae</taxon>
        <taxon>Emiliania</taxon>
    </lineage>
</organism>
<dbReference type="HOGENOM" id="CLU_1258117_0_0_1"/>
<name>A0A0D3J9D2_EMIH1</name>
<dbReference type="Proteomes" id="UP000013827">
    <property type="component" value="Unassembled WGS sequence"/>
</dbReference>
<reference evidence="3" key="1">
    <citation type="journal article" date="2013" name="Nature">
        <title>Pan genome of the phytoplankton Emiliania underpins its global distribution.</title>
        <authorList>
            <person name="Read B.A."/>
            <person name="Kegel J."/>
            <person name="Klute M.J."/>
            <person name="Kuo A."/>
            <person name="Lefebvre S.C."/>
            <person name="Maumus F."/>
            <person name="Mayer C."/>
            <person name="Miller J."/>
            <person name="Monier A."/>
            <person name="Salamov A."/>
            <person name="Young J."/>
            <person name="Aguilar M."/>
            <person name="Claverie J.M."/>
            <person name="Frickenhaus S."/>
            <person name="Gonzalez K."/>
            <person name="Herman E.K."/>
            <person name="Lin Y.C."/>
            <person name="Napier J."/>
            <person name="Ogata H."/>
            <person name="Sarno A.F."/>
            <person name="Shmutz J."/>
            <person name="Schroeder D."/>
            <person name="de Vargas C."/>
            <person name="Verret F."/>
            <person name="von Dassow P."/>
            <person name="Valentin K."/>
            <person name="Van de Peer Y."/>
            <person name="Wheeler G."/>
            <person name="Dacks J.B."/>
            <person name="Delwiche C.F."/>
            <person name="Dyhrman S.T."/>
            <person name="Glockner G."/>
            <person name="John U."/>
            <person name="Richards T."/>
            <person name="Worden A.Z."/>
            <person name="Zhang X."/>
            <person name="Grigoriev I.V."/>
            <person name="Allen A.E."/>
            <person name="Bidle K."/>
            <person name="Borodovsky M."/>
            <person name="Bowler C."/>
            <person name="Brownlee C."/>
            <person name="Cock J.M."/>
            <person name="Elias M."/>
            <person name="Gladyshev V.N."/>
            <person name="Groth M."/>
            <person name="Guda C."/>
            <person name="Hadaegh A."/>
            <person name="Iglesias-Rodriguez M.D."/>
            <person name="Jenkins J."/>
            <person name="Jones B.M."/>
            <person name="Lawson T."/>
            <person name="Leese F."/>
            <person name="Lindquist E."/>
            <person name="Lobanov A."/>
            <person name="Lomsadze A."/>
            <person name="Malik S.B."/>
            <person name="Marsh M.E."/>
            <person name="Mackinder L."/>
            <person name="Mock T."/>
            <person name="Mueller-Roeber B."/>
            <person name="Pagarete A."/>
            <person name="Parker M."/>
            <person name="Probert I."/>
            <person name="Quesneville H."/>
            <person name="Raines C."/>
            <person name="Rensing S.A."/>
            <person name="Riano-Pachon D.M."/>
            <person name="Richier S."/>
            <person name="Rokitta S."/>
            <person name="Shiraiwa Y."/>
            <person name="Soanes D.M."/>
            <person name="van der Giezen M."/>
            <person name="Wahlund T.M."/>
            <person name="Williams B."/>
            <person name="Wilson W."/>
            <person name="Wolfe G."/>
            <person name="Wurch L.L."/>
        </authorList>
    </citation>
    <scope>NUCLEOTIDE SEQUENCE</scope>
</reference>
<reference evidence="2" key="2">
    <citation type="submission" date="2024-10" db="UniProtKB">
        <authorList>
            <consortium name="EnsemblProtists"/>
        </authorList>
    </citation>
    <scope>IDENTIFICATION</scope>
</reference>
<sequence length="220" mass="24121">MEVAALKRSKGPCQDRLASHIHRETMIFSKLMLLAVGAGVVNALPILTVPDAQEDGLVDLDSPASQVSIRFLNGDNSKAVLVKYTDNGVLKQLHINANSDTASYAVDPTKEITILSEDPHYYRVCTVAPDTLKEDDAVSTASPWGNSCKVSRPAPSPSPAPAAEDLQFQRCFNSQECPCVKHLDGLCLLYALCNTALNYWVLLLRCAKSQWCFLLLELRM</sequence>
<proteinExistence type="predicted"/>
<protein>
    <submittedName>
        <fullName evidence="2">Uncharacterized protein</fullName>
    </submittedName>
</protein>
<keyword evidence="1" id="KW-0812">Transmembrane</keyword>
<dbReference type="RefSeq" id="XP_005772546.1">
    <property type="nucleotide sequence ID" value="XM_005772489.1"/>
</dbReference>
<evidence type="ECO:0000256" key="1">
    <source>
        <dbReference type="SAM" id="Phobius"/>
    </source>
</evidence>
<keyword evidence="1" id="KW-1133">Transmembrane helix</keyword>
<dbReference type="GeneID" id="17265664"/>
<evidence type="ECO:0000313" key="2">
    <source>
        <dbReference type="EnsemblProtists" id="EOD20117"/>
    </source>
</evidence>
<dbReference type="AlphaFoldDB" id="A0A0D3J9D2"/>
<evidence type="ECO:0000313" key="3">
    <source>
        <dbReference type="Proteomes" id="UP000013827"/>
    </source>
</evidence>
<feature type="transmembrane region" description="Helical" evidence="1">
    <location>
        <begin position="31"/>
        <end position="49"/>
    </location>
</feature>
<keyword evidence="1" id="KW-0472">Membrane</keyword>